<organism evidence="2 3">
    <name type="scientific">Metallosphaera tengchongensis</name>
    <dbReference type="NCBI Taxonomy" id="1532350"/>
    <lineage>
        <taxon>Archaea</taxon>
        <taxon>Thermoproteota</taxon>
        <taxon>Thermoprotei</taxon>
        <taxon>Sulfolobales</taxon>
        <taxon>Sulfolobaceae</taxon>
        <taxon>Metallosphaera</taxon>
    </lineage>
</organism>
<dbReference type="OrthoDB" id="56053at2157"/>
<evidence type="ECO:0000259" key="1">
    <source>
        <dbReference type="Pfam" id="PF03551"/>
    </source>
</evidence>
<keyword evidence="3" id="KW-1185">Reference proteome</keyword>
<dbReference type="PANTHER" id="PTHR43252:SF7">
    <property type="entry name" value="TRANSCRIPTIONAL REGULATOR YQJI"/>
    <property type="match status" value="1"/>
</dbReference>
<reference evidence="2 3" key="1">
    <citation type="submission" date="2020-02" db="EMBL/GenBank/DDBJ databases">
        <title>Comparative genome analysis reveals the metabolism and evolution of the thermophilic archaeal genus Metallosphaera.</title>
        <authorList>
            <person name="Jiang C."/>
        </authorList>
    </citation>
    <scope>NUCLEOTIDE SEQUENCE [LARGE SCALE GENOMIC DNA]</scope>
    <source>
        <strain evidence="2 3">Ric-A</strain>
    </source>
</reference>
<dbReference type="AlphaFoldDB" id="A0A6N0NYD1"/>
<dbReference type="EMBL" id="CP049074">
    <property type="protein sequence ID" value="QKR00388.1"/>
    <property type="molecule type" value="Genomic_DNA"/>
</dbReference>
<dbReference type="InterPro" id="IPR036388">
    <property type="entry name" value="WH-like_DNA-bd_sf"/>
</dbReference>
<dbReference type="InterPro" id="IPR005149">
    <property type="entry name" value="Tscrpt_reg_PadR_N"/>
</dbReference>
<feature type="domain" description="Transcription regulator PadR N-terminal" evidence="1">
    <location>
        <begin position="21"/>
        <end position="87"/>
    </location>
</feature>
<dbReference type="Pfam" id="PF03551">
    <property type="entry name" value="PadR"/>
    <property type="match status" value="1"/>
</dbReference>
<dbReference type="PANTHER" id="PTHR43252">
    <property type="entry name" value="TRANSCRIPTIONAL REGULATOR YQJI"/>
    <property type="match status" value="1"/>
</dbReference>
<dbReference type="Gene3D" id="1.10.10.10">
    <property type="entry name" value="Winged helix-like DNA-binding domain superfamily/Winged helix DNA-binding domain"/>
    <property type="match status" value="1"/>
</dbReference>
<dbReference type="InterPro" id="IPR036390">
    <property type="entry name" value="WH_DNA-bd_sf"/>
</dbReference>
<gene>
    <name evidence="2" type="ORF">GWK48_08400</name>
</gene>
<dbReference type="SUPFAM" id="SSF46785">
    <property type="entry name" value="Winged helix' DNA-binding domain"/>
    <property type="match status" value="1"/>
</dbReference>
<name>A0A6N0NYD1_9CREN</name>
<sequence length="112" mass="13206">MAYRETPKMMIIRGLLQVIVIYLLCRYGDMYGYQLKLKIEELHKKKIPHGVMYTTLKRMVKNGLLTSYERDGKTMYTVTEGGKKFMRNHVSILQNVEEIIHEIISYYSSPPK</sequence>
<protein>
    <submittedName>
        <fullName evidence="2">PadR family transcriptional regulator</fullName>
    </submittedName>
</protein>
<dbReference type="KEGG" id="mten:GWK48_08400"/>
<dbReference type="Proteomes" id="UP000509301">
    <property type="component" value="Chromosome"/>
</dbReference>
<evidence type="ECO:0000313" key="3">
    <source>
        <dbReference type="Proteomes" id="UP000509301"/>
    </source>
</evidence>
<accession>A0A6N0NYD1</accession>
<evidence type="ECO:0000313" key="2">
    <source>
        <dbReference type="EMBL" id="QKR00388.1"/>
    </source>
</evidence>
<proteinExistence type="predicted"/>